<protein>
    <submittedName>
        <fullName evidence="1">Rhs protein</fullName>
    </submittedName>
</protein>
<accession>F2RH62</accession>
<organism evidence="1 2">
    <name type="scientific">Streptomyces venezuelae (strain ATCC 10712 / CBS 650.69 / DSM 40230 / JCM 4526 / NBRC 13096 / PD 04745)</name>
    <dbReference type="NCBI Taxonomy" id="953739"/>
    <lineage>
        <taxon>Bacteria</taxon>
        <taxon>Bacillati</taxon>
        <taxon>Actinomycetota</taxon>
        <taxon>Actinomycetes</taxon>
        <taxon>Kitasatosporales</taxon>
        <taxon>Streptomycetaceae</taxon>
        <taxon>Streptomyces</taxon>
    </lineage>
</organism>
<evidence type="ECO:0000313" key="1">
    <source>
        <dbReference type="EMBL" id="CCA57390.1"/>
    </source>
</evidence>
<dbReference type="HOGENOM" id="CLU_921094_0_0_11"/>
<gene>
    <name evidence="1" type="ordered locus">SVEN_4104</name>
</gene>
<dbReference type="EMBL" id="FR845719">
    <property type="protein sequence ID" value="CCA57390.1"/>
    <property type="molecule type" value="Genomic_DNA"/>
</dbReference>
<keyword evidence="2" id="KW-1185">Reference proteome</keyword>
<proteinExistence type="predicted"/>
<reference evidence="1 2" key="1">
    <citation type="journal article" date="2011" name="BMC Genomics">
        <title>Genome-wide analysis of the role of GlnR in Streptomyces venezuelae provides new insights into global nitrogen regulation in actinomycetes.</title>
        <authorList>
            <person name="Pullan S.T."/>
            <person name="Bibb M.J."/>
            <person name="Merrick M."/>
        </authorList>
    </citation>
    <scope>NUCLEOTIDE SEQUENCE [LARGE SCALE GENOMIC DNA]</scope>
    <source>
        <strain evidence="2">ATCC 10712 / CBS 650.69 / DSM 40230 / JCM 4526 / NBRC 13096 / PD 04745</strain>
    </source>
</reference>
<dbReference type="Proteomes" id="UP000006854">
    <property type="component" value="Chromosome"/>
</dbReference>
<dbReference type="KEGG" id="sve:SVEN_4104"/>
<dbReference type="AlphaFoldDB" id="F2RH62"/>
<evidence type="ECO:0000313" key="2">
    <source>
        <dbReference type="Proteomes" id="UP000006854"/>
    </source>
</evidence>
<dbReference type="eggNOG" id="ENOG503222D">
    <property type="taxonomic scope" value="Bacteria"/>
</dbReference>
<name>F2RH62_STRVP</name>
<dbReference type="PATRIC" id="fig|953739.5.peg.6602"/>
<sequence length="335" mass="35887">MAVERTDKITRLMEKYGLPWADANEDLCDDAASKLRAFKKDLPEDRRDAARAIERLNDRERGEATEALRDHWDGFAKEFDAVASAAGEIADGLAASLDVIADTKRAIIDVVINFQERIDDLTEGAPHWIGRTAEQEEAVAADAAATRTRLEPEISTARTRCEERLTRVRNDTDVAALKRIAGLPEGTGNGDSGRAVGSLAPGIGSGSGSGTGGSRAFGGDTMATSPGTNAFNGFWTEHDEHKRAISTLDKVATHLRDETSTALAKAAVDIAEFGAGGTLGASVAAGYAQLLDDLVLATRALGNHLTGPLSDAIRAASEDQKRIDDETARRFWWKR</sequence>